<comment type="similarity">
    <text evidence="4 15">Belongs to the LTN1 family.</text>
</comment>
<feature type="region of interest" description="Disordered" evidence="16">
    <location>
        <begin position="285"/>
        <end position="330"/>
    </location>
</feature>
<keyword evidence="19" id="KW-1185">Reference proteome</keyword>
<feature type="region of interest" description="Disordered" evidence="16">
    <location>
        <begin position="1"/>
        <end position="72"/>
    </location>
</feature>
<dbReference type="GO" id="GO:0043023">
    <property type="term" value="F:ribosomal large subunit binding"/>
    <property type="evidence" value="ECO:0007669"/>
    <property type="project" value="TreeGrafter"/>
</dbReference>
<name>A0A0C9TFV3_PAXIN</name>
<evidence type="ECO:0000313" key="19">
    <source>
        <dbReference type="Proteomes" id="UP000053647"/>
    </source>
</evidence>
<evidence type="ECO:0000256" key="4">
    <source>
        <dbReference type="ARBA" id="ARBA00007997"/>
    </source>
</evidence>
<dbReference type="GO" id="GO:1990112">
    <property type="term" value="C:RQC complex"/>
    <property type="evidence" value="ECO:0007669"/>
    <property type="project" value="UniProtKB-UniRule"/>
</dbReference>
<dbReference type="InterPro" id="IPR039795">
    <property type="entry name" value="LTN1/Rkr1"/>
</dbReference>
<dbReference type="PANTHER" id="PTHR12389:SF0">
    <property type="entry name" value="E3 UBIQUITIN-PROTEIN LIGASE LISTERIN"/>
    <property type="match status" value="1"/>
</dbReference>
<evidence type="ECO:0000256" key="13">
    <source>
        <dbReference type="ARBA" id="ARBA00022833"/>
    </source>
</evidence>
<comment type="function">
    <text evidence="15">E3 ubiquitin-protein ligase. Component of the ribosome quality control complex (RQC), a ribosome-associated complex that mediates ubiquitination and extraction of incompletely synthesized nascent chains for proteasomal degradation.</text>
</comment>
<dbReference type="GO" id="GO:0008270">
    <property type="term" value="F:zinc ion binding"/>
    <property type="evidence" value="ECO:0007669"/>
    <property type="project" value="UniProtKB-KW"/>
</dbReference>
<dbReference type="InterPro" id="IPR001841">
    <property type="entry name" value="Znf_RING"/>
</dbReference>
<feature type="compositionally biased region" description="Basic and acidic residues" evidence="16">
    <location>
        <begin position="316"/>
        <end position="330"/>
    </location>
</feature>
<dbReference type="UniPathway" id="UPA00143"/>
<dbReference type="GO" id="GO:0005829">
    <property type="term" value="C:cytosol"/>
    <property type="evidence" value="ECO:0007669"/>
    <property type="project" value="UniProtKB-SubCell"/>
</dbReference>
<keyword evidence="13 15" id="KW-0862">Zinc</keyword>
<organism evidence="18 19">
    <name type="scientific">Paxillus involutus ATCC 200175</name>
    <dbReference type="NCBI Taxonomy" id="664439"/>
    <lineage>
        <taxon>Eukaryota</taxon>
        <taxon>Fungi</taxon>
        <taxon>Dikarya</taxon>
        <taxon>Basidiomycota</taxon>
        <taxon>Agaricomycotina</taxon>
        <taxon>Agaricomycetes</taxon>
        <taxon>Agaricomycetidae</taxon>
        <taxon>Boletales</taxon>
        <taxon>Paxilineae</taxon>
        <taxon>Paxillaceae</taxon>
        <taxon>Paxillus</taxon>
    </lineage>
</organism>
<evidence type="ECO:0000256" key="1">
    <source>
        <dbReference type="ARBA" id="ARBA00000900"/>
    </source>
</evidence>
<dbReference type="GO" id="GO:0061630">
    <property type="term" value="F:ubiquitin protein ligase activity"/>
    <property type="evidence" value="ECO:0007669"/>
    <property type="project" value="UniProtKB-UniRule"/>
</dbReference>
<dbReference type="HOGENOM" id="CLU_000945_0_0_1"/>
<dbReference type="OrthoDB" id="6108at2759"/>
<protein>
    <recommendedName>
        <fullName evidence="6 15">E3 ubiquitin-protein ligase listerin</fullName>
        <ecNumber evidence="5 15">2.3.2.27</ecNumber>
    </recommendedName>
    <alternativeName>
        <fullName evidence="15">RING-type E3 ubiquitin transferase listerin</fullName>
    </alternativeName>
</protein>
<reference evidence="18 19" key="1">
    <citation type="submission" date="2014-06" db="EMBL/GenBank/DDBJ databases">
        <authorList>
            <consortium name="DOE Joint Genome Institute"/>
            <person name="Kuo A."/>
            <person name="Kohler A."/>
            <person name="Nagy L.G."/>
            <person name="Floudas D."/>
            <person name="Copeland A."/>
            <person name="Barry K.W."/>
            <person name="Cichocki N."/>
            <person name="Veneault-Fourrey C."/>
            <person name="LaButti K."/>
            <person name="Lindquist E.A."/>
            <person name="Lipzen A."/>
            <person name="Lundell T."/>
            <person name="Morin E."/>
            <person name="Murat C."/>
            <person name="Sun H."/>
            <person name="Tunlid A."/>
            <person name="Henrissat B."/>
            <person name="Grigoriev I.V."/>
            <person name="Hibbett D.S."/>
            <person name="Martin F."/>
            <person name="Nordberg H.P."/>
            <person name="Cantor M.N."/>
            <person name="Hua S.X."/>
        </authorList>
    </citation>
    <scope>NUCLEOTIDE SEQUENCE [LARGE SCALE GENOMIC DNA]</scope>
    <source>
        <strain evidence="18 19">ATCC 200175</strain>
    </source>
</reference>
<feature type="domain" description="RING-type" evidence="17">
    <location>
        <begin position="1718"/>
        <end position="1764"/>
    </location>
</feature>
<evidence type="ECO:0000256" key="7">
    <source>
        <dbReference type="ARBA" id="ARBA00022490"/>
    </source>
</evidence>
<dbReference type="Pfam" id="PF23009">
    <property type="entry name" value="UBC_like"/>
    <property type="match status" value="1"/>
</dbReference>
<dbReference type="InterPro" id="IPR013083">
    <property type="entry name" value="Znf_RING/FYVE/PHD"/>
</dbReference>
<evidence type="ECO:0000256" key="9">
    <source>
        <dbReference type="ARBA" id="ARBA00022723"/>
    </source>
</evidence>
<feature type="region of interest" description="Disordered" evidence="16">
    <location>
        <begin position="1070"/>
        <end position="1090"/>
    </location>
</feature>
<keyword evidence="11 14" id="KW-0863">Zinc-finger</keyword>
<dbReference type="Pfam" id="PF22999">
    <property type="entry name" value="LTN1_E3_ligase_6th"/>
    <property type="match status" value="1"/>
</dbReference>
<feature type="compositionally biased region" description="Polar residues" evidence="16">
    <location>
        <begin position="1"/>
        <end position="12"/>
    </location>
</feature>
<evidence type="ECO:0000256" key="6">
    <source>
        <dbReference type="ARBA" id="ARBA00017157"/>
    </source>
</evidence>
<evidence type="ECO:0000256" key="10">
    <source>
        <dbReference type="ARBA" id="ARBA00022737"/>
    </source>
</evidence>
<keyword evidence="9 15" id="KW-0479">Metal-binding</keyword>
<feature type="compositionally biased region" description="Acidic residues" evidence="16">
    <location>
        <begin position="487"/>
        <end position="503"/>
    </location>
</feature>
<dbReference type="GO" id="GO:1990116">
    <property type="term" value="P:ribosome-associated ubiquitin-dependent protein catabolic process"/>
    <property type="evidence" value="ECO:0007669"/>
    <property type="project" value="UniProtKB-UniRule"/>
</dbReference>
<sequence length="1768" mass="192729">MVKAQKSSATSGTRKKNARKAAQALPSSTAPPPSPVPKPPKTKSGKNGKLSKREAKEQRKKVYIPPTKPAPPVLDPLDTTGLAHLLPPELVVVLRALGKKDVVTRGKAIEELAKWVDEAIKEETTHDHDGDPYEEHIHGEKTDVVVKMLPVWFHRSPVLFTHPARRLRHLSASLQLSLLRLTPARQALTAWASEIASQGELETVLGTWAMLAHDADRGVSYIGLKSWVEFVSTTSKSGADIQYQPRDGSISQLMLVLTPPLLTSLFTFAHRTVLDPQGLHVYLNPGPVATPAPQQKKSGRYVPPPESQSPSLSSQSDRDSAGEENDSDRAGRLRVGALGVVKWIWENCLSSDSSTATTSHVIQTFTALLSSPAFWSTLHPGTVPQGPRVGSNDVHKTCPFAAVSFGQDQPQVRQAGWALVGSLVRGTKGSLPEPLARMLSTAVLRSAWVETEVGVRAVLGAPLVLLLRGDDSDSDAESDSGSGSESEKDDDDEEFADAQEDASAELSPAQQPKKPCHSSQAYTEFLQFLELACSGSPVEGYPMVLIILPASLPPASLSSGTERDDMDSETHPIAHLLTSFWAPLDARLLDRRTSASAWLKAMLECLVFIVRRGIQTHEVTAHPREDAKALLTSQFSRIWTELVTQRLRIEEAEAAKIVVGALGRVGKLGDDLFNASFDALSPSLHNPVQTSNITLSPAPTFLHVFSTNFTPDTHAGQKTRGAVEAYIQRIADALESDLSSSDQTSTENNVTEPFTTLVKIMDTFGPSLFDDASFAARTDALFLAHSVELLKASVQGVLAYLRYRSGSSSQVEGKSQTQTFWTELLGAIASSTRPTALSLLSLLLGVPLPRHLRGMNEAMDRLVERLVGDAIAPGAPGADETTVAKYLTRPPAPFLSPAGLATIAAALSNSIASFAETRIRIAGVPSTQLGDLEGLVEAGPVVQFVGKLLYGGVFLLAFVIPCVGEENGGYEEKVVEDARVLWSSWTSKDGERDREMREVVGGLLKERLKAVVVDDKAETRPEHVIRSISPSPAGIHIDPLAELLPSREEFDAMLDSDALPSASVSPSLALLDPTLPTSSSSPTPPNSTRTAYRRAVSALLAHLSTSRTVARSNLWALRHVLVLGFYANECLRVGDVRNGLFVVDGGTEDVVDVVERVKSLTTYLLGRTEEDVHTKATTITILASITSYAPEPPKLDRYRNELAASLLGVRPNAVPTTGLTTLRLLVAAAPDPDSDVVFLPQQRAVNVMKACQTWVAAEGDEEDGDDEGVNEDVESVMTLVFFHLAPILQNVSGSHWEFIWDVVENNLENCFLEDSATLATLGRTIKLVMAIEDLASTNKSLRTDWEEKKSSIFALIRDMVAVDTRAMPYSEPRALCRELALSVIQDIPSTMMTEKTLPAMCHLLVDQSQEVQRMGYHLLQNAARKRTEHYVIESAVDTEDVGKPELPTELLAILQQSLGAGEALDLDDQSTARNLEVSGYLLAWMTTFDLFIDASLKVRSGYFNHIRSLDIISQHFVPNIFDVLGLFAGGKRVFKLDVWAVDEFYLDTFNPGSSLSFQLLAAHLYHRALLTVPALIRSWISDCTDKQLLTRVVEYTSSYFSPGIIKAELAQVRQPDVASELSTTENLSVKVSPASGEVTASYTVDEQALELSIRMPSDWPLHRLEVRDTKMVGVSEDRWRAWVLGVQQVVWQQNGRIVDGLTLFTKNVTLHFAGQVECAICYSIISVMDASLPQKPCKTCKNRFHASCLYKASSFHSSSCPLCRSDIL</sequence>
<dbReference type="PROSITE" id="PS50089">
    <property type="entry name" value="ZF_RING_2"/>
    <property type="match status" value="1"/>
</dbReference>
<feature type="compositionally biased region" description="Low complexity" evidence="16">
    <location>
        <begin position="1070"/>
        <end position="1081"/>
    </location>
</feature>
<dbReference type="Gene3D" id="3.30.40.10">
    <property type="entry name" value="Zinc/RING finger domain, C3HC4 (zinc finger)"/>
    <property type="match status" value="1"/>
</dbReference>
<feature type="compositionally biased region" description="Basic residues" evidence="16">
    <location>
        <begin position="40"/>
        <end position="50"/>
    </location>
</feature>
<evidence type="ECO:0000256" key="2">
    <source>
        <dbReference type="ARBA" id="ARBA00004514"/>
    </source>
</evidence>
<gene>
    <name evidence="18" type="ORF">PAXINDRAFT_79031</name>
</gene>
<reference evidence="19" key="2">
    <citation type="submission" date="2015-01" db="EMBL/GenBank/DDBJ databases">
        <title>Evolutionary Origins and Diversification of the Mycorrhizal Mutualists.</title>
        <authorList>
            <consortium name="DOE Joint Genome Institute"/>
            <consortium name="Mycorrhizal Genomics Consortium"/>
            <person name="Kohler A."/>
            <person name="Kuo A."/>
            <person name="Nagy L.G."/>
            <person name="Floudas D."/>
            <person name="Copeland A."/>
            <person name="Barry K.W."/>
            <person name="Cichocki N."/>
            <person name="Veneault-Fourrey C."/>
            <person name="LaButti K."/>
            <person name="Lindquist E.A."/>
            <person name="Lipzen A."/>
            <person name="Lundell T."/>
            <person name="Morin E."/>
            <person name="Murat C."/>
            <person name="Riley R."/>
            <person name="Ohm R."/>
            <person name="Sun H."/>
            <person name="Tunlid A."/>
            <person name="Henrissat B."/>
            <person name="Grigoriev I.V."/>
            <person name="Hibbett D.S."/>
            <person name="Martin F."/>
        </authorList>
    </citation>
    <scope>NUCLEOTIDE SEQUENCE [LARGE SCALE GENOMIC DNA]</scope>
    <source>
        <strain evidence="19">ATCC 200175</strain>
    </source>
</reference>
<comment type="pathway">
    <text evidence="3 15">Protein modification; protein ubiquitination.</text>
</comment>
<keyword evidence="7" id="KW-0963">Cytoplasm</keyword>
<evidence type="ECO:0000259" key="17">
    <source>
        <dbReference type="PROSITE" id="PS50089"/>
    </source>
</evidence>
<dbReference type="PANTHER" id="PTHR12389">
    <property type="entry name" value="ZINC FINGER PROTEIN 294"/>
    <property type="match status" value="1"/>
</dbReference>
<dbReference type="Proteomes" id="UP000053647">
    <property type="component" value="Unassembled WGS sequence"/>
</dbReference>
<feature type="region of interest" description="Disordered" evidence="16">
    <location>
        <begin position="469"/>
        <end position="516"/>
    </location>
</feature>
<evidence type="ECO:0000256" key="12">
    <source>
        <dbReference type="ARBA" id="ARBA00022786"/>
    </source>
</evidence>
<dbReference type="SUPFAM" id="SSF48371">
    <property type="entry name" value="ARM repeat"/>
    <property type="match status" value="1"/>
</dbReference>
<evidence type="ECO:0000256" key="3">
    <source>
        <dbReference type="ARBA" id="ARBA00004906"/>
    </source>
</evidence>
<dbReference type="CDD" id="cd16491">
    <property type="entry name" value="RING-CH-C4HC3_LTN1"/>
    <property type="match status" value="1"/>
</dbReference>
<evidence type="ECO:0000256" key="5">
    <source>
        <dbReference type="ARBA" id="ARBA00012483"/>
    </source>
</evidence>
<evidence type="ECO:0000313" key="18">
    <source>
        <dbReference type="EMBL" id="KIJ14540.1"/>
    </source>
</evidence>
<dbReference type="InterPro" id="IPR039804">
    <property type="entry name" value="RING-CH-C4HC3_LTN1"/>
</dbReference>
<dbReference type="InterPro" id="IPR016024">
    <property type="entry name" value="ARM-type_fold"/>
</dbReference>
<keyword evidence="10" id="KW-0677">Repeat</keyword>
<dbReference type="SUPFAM" id="SSF57850">
    <property type="entry name" value="RING/U-box"/>
    <property type="match status" value="1"/>
</dbReference>
<keyword evidence="12 15" id="KW-0833">Ubl conjugation pathway</keyword>
<keyword evidence="8 15" id="KW-0808">Transferase</keyword>
<evidence type="ECO:0000256" key="11">
    <source>
        <dbReference type="ARBA" id="ARBA00022771"/>
    </source>
</evidence>
<dbReference type="GO" id="GO:0016567">
    <property type="term" value="P:protein ubiquitination"/>
    <property type="evidence" value="ECO:0007669"/>
    <property type="project" value="UniProtKB-UniPathway"/>
</dbReference>
<dbReference type="EMBL" id="KN819342">
    <property type="protein sequence ID" value="KIJ14540.1"/>
    <property type="molecule type" value="Genomic_DNA"/>
</dbReference>
<proteinExistence type="inferred from homology"/>
<feature type="compositionally biased region" description="Pro residues" evidence="16">
    <location>
        <begin position="29"/>
        <end position="39"/>
    </location>
</feature>
<comment type="subcellular location">
    <subcellularLocation>
        <location evidence="2">Cytoplasm</location>
        <location evidence="2">Cytosol</location>
    </subcellularLocation>
</comment>
<dbReference type="Pfam" id="PF22958">
    <property type="entry name" value="Ltn1_1st"/>
    <property type="match status" value="1"/>
</dbReference>
<evidence type="ECO:0000256" key="8">
    <source>
        <dbReference type="ARBA" id="ARBA00022679"/>
    </source>
</evidence>
<comment type="subunit">
    <text evidence="15">Component of the ribosome quality control complex (RQC).</text>
</comment>
<evidence type="ECO:0000256" key="16">
    <source>
        <dbReference type="SAM" id="MobiDB-lite"/>
    </source>
</evidence>
<evidence type="ECO:0000256" key="15">
    <source>
        <dbReference type="RuleBase" id="RU367090"/>
    </source>
</evidence>
<dbReference type="InterPro" id="IPR054478">
    <property type="entry name" value="LTN1_UBC"/>
</dbReference>
<dbReference type="InterPro" id="IPR054477">
    <property type="entry name" value="LTN1_E3_ligase_6th"/>
</dbReference>
<dbReference type="EC" id="2.3.2.27" evidence="5 15"/>
<dbReference type="GO" id="GO:0072344">
    <property type="term" value="P:rescue of stalled ribosome"/>
    <property type="evidence" value="ECO:0007669"/>
    <property type="project" value="UniProtKB-UniRule"/>
</dbReference>
<evidence type="ECO:0000256" key="14">
    <source>
        <dbReference type="PROSITE-ProRule" id="PRU00175"/>
    </source>
</evidence>
<accession>A0A0C9TFV3</accession>
<dbReference type="InterPro" id="IPR054476">
    <property type="entry name" value="Ltn1_N"/>
</dbReference>
<comment type="catalytic activity">
    <reaction evidence="1 15">
        <text>S-ubiquitinyl-[E2 ubiquitin-conjugating enzyme]-L-cysteine + [acceptor protein]-L-lysine = [E2 ubiquitin-conjugating enzyme]-L-cysteine + N(6)-ubiquitinyl-[acceptor protein]-L-lysine.</text>
        <dbReference type="EC" id="2.3.2.27"/>
    </reaction>
</comment>